<evidence type="ECO:0000313" key="2">
    <source>
        <dbReference type="EMBL" id="TGY73669.1"/>
    </source>
</evidence>
<organism evidence="2 3">
    <name type="scientific">Muribaculum intestinale</name>
    <dbReference type="NCBI Taxonomy" id="1796646"/>
    <lineage>
        <taxon>Bacteria</taxon>
        <taxon>Pseudomonadati</taxon>
        <taxon>Bacteroidota</taxon>
        <taxon>Bacteroidia</taxon>
        <taxon>Bacteroidales</taxon>
        <taxon>Muribaculaceae</taxon>
        <taxon>Muribaculum</taxon>
    </lineage>
</organism>
<comment type="caution">
    <text evidence="2">The sequence shown here is derived from an EMBL/GenBank/DDBJ whole genome shotgun (WGS) entry which is preliminary data.</text>
</comment>
<dbReference type="PROSITE" id="PS51257">
    <property type="entry name" value="PROKAR_LIPOPROTEIN"/>
    <property type="match status" value="1"/>
</dbReference>
<dbReference type="Proteomes" id="UP000306630">
    <property type="component" value="Unassembled WGS sequence"/>
</dbReference>
<name>A0A4V3RU59_9BACT</name>
<proteinExistence type="predicted"/>
<feature type="domain" description="DUF3943" evidence="1">
    <location>
        <begin position="90"/>
        <end position="195"/>
    </location>
</feature>
<sequence length="499" mass="56546">MISLRYLILLICILSGACTVSAQMPIKLRVLREVPPDSADVAYYSKPHFWRAAGEVVGFNLGLWAFDRYVQRGDFAYISMNSVKENFRKGFKWDNDKLGTNMFLHPYNGSLYYNSARSNGFNYWQSALFSIGGSAMWELFMECEYPSTNDIIATPIGGTAIGEVFFRASDAIIDDRDTGASRFGREAAVFVISPMRGLTRIITGDAWRVRPTRGRLYGTPPVSVEFSVGTRGIYLNDEASSSAVGATAEINVEYGDRFEVTSTKPFDYFTVRADFGVVSRQPLLSQLNIKGRLIAREIYDIASRKMSVGLYQHFDYYDSDTIHKADPSHVSRVPYKLGIPASLGAGWMFRDASNPQWTLDTYLHGNVVMLGSILSDYYHVDERNYNLASGFSIKGGVNFVFNRDRFSASLSHEYYRLFTWKGYHRDTNLARSDPRTLDVQGDHSAASFNVSELRADLRIWNKLYLSAAVSHYHRSTRYRDYPHVKSNTTGVRVMLTYKL</sequence>
<evidence type="ECO:0000313" key="3">
    <source>
        <dbReference type="Proteomes" id="UP000306630"/>
    </source>
</evidence>
<protein>
    <submittedName>
        <fullName evidence="2">DUF3943 domain-containing protein</fullName>
    </submittedName>
</protein>
<evidence type="ECO:0000259" key="1">
    <source>
        <dbReference type="Pfam" id="PF13084"/>
    </source>
</evidence>
<dbReference type="EMBL" id="SRYD01000031">
    <property type="protein sequence ID" value="TGY73669.1"/>
    <property type="molecule type" value="Genomic_DNA"/>
</dbReference>
<dbReference type="InterPro" id="IPR025079">
    <property type="entry name" value="DUF3943"/>
</dbReference>
<accession>A0A4V3RU59</accession>
<dbReference type="Pfam" id="PF13084">
    <property type="entry name" value="DUF3943"/>
    <property type="match status" value="1"/>
</dbReference>
<gene>
    <name evidence="2" type="ORF">E5333_08740</name>
</gene>
<dbReference type="AlphaFoldDB" id="A0A4V3RU59"/>
<reference evidence="2 3" key="1">
    <citation type="submission" date="2019-04" db="EMBL/GenBank/DDBJ databases">
        <title>Microbes associate with the intestines of laboratory mice.</title>
        <authorList>
            <person name="Navarre W."/>
            <person name="Wong E."/>
            <person name="Huang K."/>
            <person name="Tropini C."/>
            <person name="Ng K."/>
            <person name="Yu B."/>
        </authorList>
    </citation>
    <scope>NUCLEOTIDE SEQUENCE [LARGE SCALE GENOMIC DNA]</scope>
    <source>
        <strain evidence="2 3">NM06_A21</strain>
    </source>
</reference>